<organism evidence="1 2">
    <name type="scientific">Laceyella putida</name>
    <dbReference type="NCBI Taxonomy" id="110101"/>
    <lineage>
        <taxon>Bacteria</taxon>
        <taxon>Bacillati</taxon>
        <taxon>Bacillota</taxon>
        <taxon>Bacilli</taxon>
        <taxon>Bacillales</taxon>
        <taxon>Thermoactinomycetaceae</taxon>
        <taxon>Laceyella</taxon>
    </lineage>
</organism>
<dbReference type="RefSeq" id="WP_379867605.1">
    <property type="nucleotide sequence ID" value="NZ_JBHTBW010000083.1"/>
</dbReference>
<keyword evidence="2" id="KW-1185">Reference proteome</keyword>
<comment type="caution">
    <text evidence="1">The sequence shown here is derived from an EMBL/GenBank/DDBJ whole genome shotgun (WGS) entry which is preliminary data.</text>
</comment>
<name>A0ABW2RQG2_9BACL</name>
<gene>
    <name evidence="1" type="ORF">ACFQNG_19610</name>
</gene>
<reference evidence="2" key="1">
    <citation type="journal article" date="2019" name="Int. J. Syst. Evol. Microbiol.">
        <title>The Global Catalogue of Microorganisms (GCM) 10K type strain sequencing project: providing services to taxonomists for standard genome sequencing and annotation.</title>
        <authorList>
            <consortium name="The Broad Institute Genomics Platform"/>
            <consortium name="The Broad Institute Genome Sequencing Center for Infectious Disease"/>
            <person name="Wu L."/>
            <person name="Ma J."/>
        </authorList>
    </citation>
    <scope>NUCLEOTIDE SEQUENCE [LARGE SCALE GENOMIC DNA]</scope>
    <source>
        <strain evidence="2">CGMCC 1.12942</strain>
    </source>
</reference>
<proteinExistence type="predicted"/>
<dbReference type="Proteomes" id="UP001596500">
    <property type="component" value="Unassembled WGS sequence"/>
</dbReference>
<dbReference type="EMBL" id="JBHTBW010000083">
    <property type="protein sequence ID" value="MFC7443276.1"/>
    <property type="molecule type" value="Genomic_DNA"/>
</dbReference>
<evidence type="ECO:0008006" key="3">
    <source>
        <dbReference type="Google" id="ProtNLM"/>
    </source>
</evidence>
<accession>A0ABW2RQG2</accession>
<evidence type="ECO:0000313" key="2">
    <source>
        <dbReference type="Proteomes" id="UP001596500"/>
    </source>
</evidence>
<sequence length="55" mass="6390">MGKFRSLVAEGKSRSELEDNINFQLGYLRDDDEVITVDVHKEKDKYLAVIIYEKA</sequence>
<evidence type="ECO:0000313" key="1">
    <source>
        <dbReference type="EMBL" id="MFC7443276.1"/>
    </source>
</evidence>
<protein>
    <recommendedName>
        <fullName evidence="3">Sporulation protein Cse60</fullName>
    </recommendedName>
</protein>